<accession>A0A0N5BW12</accession>
<keyword evidence="1" id="KW-1185">Reference proteome</keyword>
<proteinExistence type="predicted"/>
<evidence type="ECO:0000313" key="2">
    <source>
        <dbReference type="WBParaSite" id="SPAL_0001001800.1"/>
    </source>
</evidence>
<dbReference type="Proteomes" id="UP000046392">
    <property type="component" value="Unplaced"/>
</dbReference>
<dbReference type="AlphaFoldDB" id="A0A0N5BW12"/>
<dbReference type="WBParaSite" id="SPAL_0001001800.1">
    <property type="protein sequence ID" value="SPAL_0001001800.1"/>
    <property type="gene ID" value="SPAL_0001001800"/>
</dbReference>
<name>A0A0N5BW12_STREA</name>
<organism evidence="1 2">
    <name type="scientific">Strongyloides papillosus</name>
    <name type="common">Intestinal threadworm</name>
    <dbReference type="NCBI Taxonomy" id="174720"/>
    <lineage>
        <taxon>Eukaryota</taxon>
        <taxon>Metazoa</taxon>
        <taxon>Ecdysozoa</taxon>
        <taxon>Nematoda</taxon>
        <taxon>Chromadorea</taxon>
        <taxon>Rhabditida</taxon>
        <taxon>Tylenchina</taxon>
        <taxon>Panagrolaimomorpha</taxon>
        <taxon>Strongyloidoidea</taxon>
        <taxon>Strongyloididae</taxon>
        <taxon>Strongyloides</taxon>
    </lineage>
</organism>
<protein>
    <submittedName>
        <fullName evidence="2">DUF19 domain-containing protein</fullName>
    </submittedName>
</protein>
<reference evidence="2" key="1">
    <citation type="submission" date="2017-02" db="UniProtKB">
        <authorList>
            <consortium name="WormBaseParasite"/>
        </authorList>
    </citation>
    <scope>IDENTIFICATION</scope>
</reference>
<sequence length="350" mass="40865">MKLYNLFILYKYNWIKFLYFIITLFPIRNVVSEKVLHDFCPNIYSEQIQNCVLPVSQYAKILHQQNGKSMDTEFNQAFSIPKVGKEVFHELCRLIRNFDTCIFKLRKQCPNHITINLIDASYGYLCNEAYDVFLNSAECLMELDLQPNIKECHDETLKEIEAISGTSAITLHLKLDRMCNALNFFSSCVRNPIKEKCGNDAWHVIYQVLKYTTKTLMPGCTFNSNYHTQKHHVKNIHTHENINNNNHNIEKQNVELDNNNKNVVTNYTMNDSRMKNSNDETSLETTHRKNIEDGIKNSKASVNNILNKNLMTNHKKSQKENLYQNKNISSYKNTNIISNLIITIFIIFCL</sequence>
<dbReference type="PANTHER" id="PTHR37431:SF3">
    <property type="entry name" value="DUF19 DOMAIN-CONTAINING PROTEIN"/>
    <property type="match status" value="1"/>
</dbReference>
<dbReference type="PANTHER" id="PTHR37431">
    <property type="entry name" value="PROTEIN CBG06927"/>
    <property type="match status" value="1"/>
</dbReference>
<evidence type="ECO:0000313" key="1">
    <source>
        <dbReference type="Proteomes" id="UP000046392"/>
    </source>
</evidence>